<evidence type="ECO:0000313" key="2">
    <source>
        <dbReference type="Proteomes" id="UP000265489"/>
    </source>
</evidence>
<comment type="caution">
    <text evidence="1">The sequence shown here is derived from an EMBL/GenBank/DDBJ whole genome shotgun (WGS) entry which is preliminary data.</text>
</comment>
<dbReference type="EMBL" id="QRYQ01000001">
    <property type="protein sequence ID" value="RGU94018.1"/>
    <property type="molecule type" value="Genomic_DNA"/>
</dbReference>
<proteinExistence type="predicted"/>
<sequence length="75" mass="8714">MNAKEMFEKLGYKKYASGDCIFYEKGSIMRHIIQFDLKNKIFYSYTSCGMANQIKSLTANELKAVQQQMNELGWS</sequence>
<name>A0A395WA24_9FIRM</name>
<evidence type="ECO:0000313" key="1">
    <source>
        <dbReference type="EMBL" id="RGU94018.1"/>
    </source>
</evidence>
<gene>
    <name evidence="1" type="ORF">DWW32_00455</name>
</gene>
<protein>
    <submittedName>
        <fullName evidence="1">Uncharacterized protein</fullName>
    </submittedName>
</protein>
<dbReference type="Proteomes" id="UP000265489">
    <property type="component" value="Unassembled WGS sequence"/>
</dbReference>
<dbReference type="AlphaFoldDB" id="A0A395WA24"/>
<accession>A0A395WA24</accession>
<organism evidence="1 2">
    <name type="scientific">Holdemanella biformis</name>
    <dbReference type="NCBI Taxonomy" id="1735"/>
    <lineage>
        <taxon>Bacteria</taxon>
        <taxon>Bacillati</taxon>
        <taxon>Bacillota</taxon>
        <taxon>Erysipelotrichia</taxon>
        <taxon>Erysipelotrichales</taxon>
        <taxon>Erysipelotrichaceae</taxon>
        <taxon>Holdemanella</taxon>
    </lineage>
</organism>
<dbReference type="RefSeq" id="WP_118324215.1">
    <property type="nucleotide sequence ID" value="NZ_QRYQ01000001.1"/>
</dbReference>
<reference evidence="1 2" key="1">
    <citation type="submission" date="2018-08" db="EMBL/GenBank/DDBJ databases">
        <title>A genome reference for cultivated species of the human gut microbiota.</title>
        <authorList>
            <person name="Zou Y."/>
            <person name="Xue W."/>
            <person name="Luo G."/>
        </authorList>
    </citation>
    <scope>NUCLEOTIDE SEQUENCE [LARGE SCALE GENOMIC DNA]</scope>
    <source>
        <strain evidence="1 2">AF15-20</strain>
    </source>
</reference>